<dbReference type="GO" id="GO:0006412">
    <property type="term" value="P:translation"/>
    <property type="evidence" value="ECO:0007669"/>
    <property type="project" value="UniProtKB-KW"/>
</dbReference>
<dbReference type="EC" id="4.2.-.-" evidence="4"/>
<gene>
    <name evidence="6" type="primary">ybaK</name>
    <name evidence="6" type="ORF">H9735_09135</name>
</gene>
<feature type="domain" description="YbaK/aminoacyl-tRNA synthetase-associated" evidence="5">
    <location>
        <begin position="37"/>
        <end position="147"/>
    </location>
</feature>
<evidence type="ECO:0000256" key="4">
    <source>
        <dbReference type="PIRNR" id="PIRNR006181"/>
    </source>
</evidence>
<dbReference type="Pfam" id="PF04073">
    <property type="entry name" value="tRNA_edit"/>
    <property type="match status" value="1"/>
</dbReference>
<accession>A0A9D2B9S1</accession>
<dbReference type="PIRSF" id="PIRSF006181">
    <property type="entry name" value="EbsC_YbaK"/>
    <property type="match status" value="1"/>
</dbReference>
<reference evidence="6" key="2">
    <citation type="submission" date="2021-04" db="EMBL/GenBank/DDBJ databases">
        <authorList>
            <person name="Gilroy R."/>
        </authorList>
    </citation>
    <scope>NUCLEOTIDE SEQUENCE</scope>
    <source>
        <strain evidence="6">CHK191-13928</strain>
    </source>
</reference>
<dbReference type="NCBIfam" id="TIGR00011">
    <property type="entry name" value="YbaK_EbsC"/>
    <property type="match status" value="1"/>
</dbReference>
<dbReference type="GO" id="GO:0016829">
    <property type="term" value="F:lyase activity"/>
    <property type="evidence" value="ECO:0007669"/>
    <property type="project" value="UniProtKB-KW"/>
</dbReference>
<evidence type="ECO:0000256" key="1">
    <source>
        <dbReference type="ARBA" id="ARBA00009798"/>
    </source>
</evidence>
<protein>
    <recommendedName>
        <fullName evidence="4">Cys-tRNA(Pro)/Cys-tRNA(Cys) deacylase</fullName>
        <ecNumber evidence="4">4.2.-.-</ecNumber>
    </recommendedName>
</protein>
<comment type="similarity">
    <text evidence="1 4">Belongs to the prolyl-tRNA editing family. YbaK/EbsC subfamily.</text>
</comment>
<dbReference type="InterPro" id="IPR007214">
    <property type="entry name" value="YbaK/aa-tRNA-synth-assoc-dom"/>
</dbReference>
<keyword evidence="2 4" id="KW-0648">Protein biosynthesis</keyword>
<keyword evidence="3 4" id="KW-0456">Lyase</keyword>
<name>A0A9D2B9S1_9FIRM</name>
<dbReference type="InterPro" id="IPR004369">
    <property type="entry name" value="Prolyl-tRNA_editing_YbaK/EbsC"/>
</dbReference>
<evidence type="ECO:0000256" key="3">
    <source>
        <dbReference type="ARBA" id="ARBA00023239"/>
    </source>
</evidence>
<dbReference type="GO" id="GO:0002161">
    <property type="term" value="F:aminoacyl-tRNA deacylase activity"/>
    <property type="evidence" value="ECO:0007669"/>
    <property type="project" value="InterPro"/>
</dbReference>
<evidence type="ECO:0000256" key="2">
    <source>
        <dbReference type="ARBA" id="ARBA00022917"/>
    </source>
</evidence>
<dbReference type="InterPro" id="IPR036754">
    <property type="entry name" value="YbaK/aa-tRNA-synt-asso_dom_sf"/>
</dbReference>
<dbReference type="Gene3D" id="3.90.960.10">
    <property type="entry name" value="YbaK/aminoacyl-tRNA synthetase-associated domain"/>
    <property type="match status" value="1"/>
</dbReference>
<dbReference type="PANTHER" id="PTHR30411:SF0">
    <property type="entry name" value="CYS-TRNA(PRO)_CYS-TRNA(CYS) DEACYLASE YBAK"/>
    <property type="match status" value="1"/>
</dbReference>
<proteinExistence type="inferred from homology"/>
<dbReference type="EMBL" id="DXEM01000031">
    <property type="protein sequence ID" value="HIX68261.1"/>
    <property type="molecule type" value="Genomic_DNA"/>
</dbReference>
<evidence type="ECO:0000313" key="7">
    <source>
        <dbReference type="Proteomes" id="UP000886721"/>
    </source>
</evidence>
<dbReference type="Proteomes" id="UP000886721">
    <property type="component" value="Unassembled WGS sequence"/>
</dbReference>
<dbReference type="AlphaFoldDB" id="A0A9D2B9S1"/>
<dbReference type="PANTHER" id="PTHR30411">
    <property type="entry name" value="CYTOPLASMIC PROTEIN"/>
    <property type="match status" value="1"/>
</dbReference>
<evidence type="ECO:0000313" key="6">
    <source>
        <dbReference type="EMBL" id="HIX68261.1"/>
    </source>
</evidence>
<sequence>MAKKEPKTNAMRILERKKIAYEIHRYECKEFIDGIAIADMLDEPYERVFKTLVTAGKSGDYFVFVIPIHKELDLKRAARAVGEKAVEMIHVKDINKITGYIRGGCTAIGMKKDYPVVLDASAMLQETIMVSGGKNGIQIELKPDDYLAACRGKTAEITREGESAEG</sequence>
<evidence type="ECO:0000259" key="5">
    <source>
        <dbReference type="Pfam" id="PF04073"/>
    </source>
</evidence>
<dbReference type="SUPFAM" id="SSF55826">
    <property type="entry name" value="YbaK/ProRS associated domain"/>
    <property type="match status" value="1"/>
</dbReference>
<dbReference type="CDD" id="cd00002">
    <property type="entry name" value="YbaK_deacylase"/>
    <property type="match status" value="1"/>
</dbReference>
<organism evidence="6 7">
    <name type="scientific">Candidatus Anaerostipes excrementavium</name>
    <dbReference type="NCBI Taxonomy" id="2838463"/>
    <lineage>
        <taxon>Bacteria</taxon>
        <taxon>Bacillati</taxon>
        <taxon>Bacillota</taxon>
        <taxon>Clostridia</taxon>
        <taxon>Lachnospirales</taxon>
        <taxon>Lachnospiraceae</taxon>
        <taxon>Anaerostipes</taxon>
    </lineage>
</organism>
<comment type="caution">
    <text evidence="6">The sequence shown here is derived from an EMBL/GenBank/DDBJ whole genome shotgun (WGS) entry which is preliminary data.</text>
</comment>
<reference evidence="6" key="1">
    <citation type="journal article" date="2021" name="PeerJ">
        <title>Extensive microbial diversity within the chicken gut microbiome revealed by metagenomics and culture.</title>
        <authorList>
            <person name="Gilroy R."/>
            <person name="Ravi A."/>
            <person name="Getino M."/>
            <person name="Pursley I."/>
            <person name="Horton D.L."/>
            <person name="Alikhan N.F."/>
            <person name="Baker D."/>
            <person name="Gharbi K."/>
            <person name="Hall N."/>
            <person name="Watson M."/>
            <person name="Adriaenssens E.M."/>
            <person name="Foster-Nyarko E."/>
            <person name="Jarju S."/>
            <person name="Secka A."/>
            <person name="Antonio M."/>
            <person name="Oren A."/>
            <person name="Chaudhuri R.R."/>
            <person name="La Ragione R."/>
            <person name="Hildebrand F."/>
            <person name="Pallen M.J."/>
        </authorList>
    </citation>
    <scope>NUCLEOTIDE SEQUENCE</scope>
    <source>
        <strain evidence="6">CHK191-13928</strain>
    </source>
</reference>